<evidence type="ECO:0000256" key="1">
    <source>
        <dbReference type="ARBA" id="ARBA00004374"/>
    </source>
</evidence>
<keyword evidence="7" id="KW-1133">Transmembrane helix</keyword>
<comment type="subcellular location">
    <subcellularLocation>
        <location evidence="1">Mitochondrion outer membrane</location>
        <topology evidence="1">Multi-pass membrane protein</topology>
    </subcellularLocation>
</comment>
<evidence type="ECO:0000256" key="12">
    <source>
        <dbReference type="SAM" id="MobiDB-lite"/>
    </source>
</evidence>
<reference evidence="13 14" key="1">
    <citation type="submission" date="2020-04" db="EMBL/GenBank/DDBJ databases">
        <authorList>
            <person name="Alioto T."/>
            <person name="Alioto T."/>
            <person name="Gomez Garrido J."/>
        </authorList>
    </citation>
    <scope>NUCLEOTIDE SEQUENCE [LARGE SCALE GENOMIC DNA]</scope>
</reference>
<dbReference type="InterPro" id="IPR039158">
    <property type="entry name" value="SLC25A46"/>
</dbReference>
<keyword evidence="14" id="KW-1185">Reference proteome</keyword>
<protein>
    <recommendedName>
        <fullName evidence="15">Solute carrier family 25 member 46</fullName>
    </recommendedName>
</protein>
<dbReference type="Proteomes" id="UP000494165">
    <property type="component" value="Unassembled WGS sequence"/>
</dbReference>
<comment type="caution">
    <text evidence="13">The sequence shown here is derived from an EMBL/GenBank/DDBJ whole genome shotgun (WGS) entry which is preliminary data.</text>
</comment>
<dbReference type="SUPFAM" id="SSF103506">
    <property type="entry name" value="Mitochondrial carrier"/>
    <property type="match status" value="1"/>
</dbReference>
<evidence type="ECO:0000256" key="8">
    <source>
        <dbReference type="ARBA" id="ARBA00023128"/>
    </source>
</evidence>
<keyword evidence="9 10" id="KW-0472">Membrane</keyword>
<dbReference type="InterPro" id="IPR023395">
    <property type="entry name" value="MCP_dom_sf"/>
</dbReference>
<dbReference type="PROSITE" id="PS50920">
    <property type="entry name" value="SOLCAR"/>
    <property type="match status" value="1"/>
</dbReference>
<dbReference type="GO" id="GO:0090149">
    <property type="term" value="P:mitochondrial membrane fission"/>
    <property type="evidence" value="ECO:0007669"/>
    <property type="project" value="InterPro"/>
</dbReference>
<keyword evidence="4 10" id="KW-0812">Transmembrane</keyword>
<feature type="region of interest" description="Disordered" evidence="12">
    <location>
        <begin position="1"/>
        <end position="29"/>
    </location>
</feature>
<evidence type="ECO:0000313" key="13">
    <source>
        <dbReference type="EMBL" id="CAB3369938.1"/>
    </source>
</evidence>
<evidence type="ECO:0008006" key="15">
    <source>
        <dbReference type="Google" id="ProtNLM"/>
    </source>
</evidence>
<dbReference type="OrthoDB" id="2403262at2759"/>
<keyword evidence="6" id="KW-1000">Mitochondrion outer membrane</keyword>
<accession>A0A8S1CPT3</accession>
<dbReference type="Gene3D" id="1.50.40.10">
    <property type="entry name" value="Mitochondrial carrier domain"/>
    <property type="match status" value="1"/>
</dbReference>
<evidence type="ECO:0000256" key="4">
    <source>
        <dbReference type="ARBA" id="ARBA00022692"/>
    </source>
</evidence>
<evidence type="ECO:0000256" key="3">
    <source>
        <dbReference type="ARBA" id="ARBA00022448"/>
    </source>
</evidence>
<dbReference type="InterPro" id="IPR018108">
    <property type="entry name" value="MCP_transmembrane"/>
</dbReference>
<evidence type="ECO:0000256" key="6">
    <source>
        <dbReference type="ARBA" id="ARBA00022787"/>
    </source>
</evidence>
<name>A0A8S1CPT3_9INSE</name>
<keyword evidence="8" id="KW-0496">Mitochondrion</keyword>
<keyword evidence="5" id="KW-0677">Repeat</keyword>
<dbReference type="EMBL" id="CADEPI010000049">
    <property type="protein sequence ID" value="CAB3369938.1"/>
    <property type="molecule type" value="Genomic_DNA"/>
</dbReference>
<sequence>MYLAHQLSQEQREEWEKKHEADTQLDRGRPRNLRLQMQPQTPVLSRQQLLQEVALAEVELQDELAVKKYVGIGVGWASLITEHLLSHPFVVLRRQCQVHNNSIRYHLVPLTLIPVILRLHQRQGITTLWKGIGSVLLIRGVNLAIEDIISKFTPWPKEITVNSSLRSVGQHIMLKCISFALVTPFYSASLVETVQSEIASERPGVFDVFKEGACRLLSWGSPQNGRMLPVWALVLPTVTYCVLKYLFGLVVQGATSRILEVTQKKEQKRRGAFPKDLTNQPPNQDIELASCLVRDVASDIVFYPFETILHRLHLQGTRTIIDNLDSGYEVIPILTSYLGTKDCLETVQHEEGMSGLYKGFGALLLQYAAHFAVVKVTKLVLTELTTLLRSSKGKQEDGSTVLLGPPSVQINRGVPPSYPGTPAGFSGTPQYVETPRTPRTLYGLSNDEVTYFYPE</sequence>
<dbReference type="PANTHER" id="PTHR21252:SF2">
    <property type="entry name" value="MITOCHONDRIAL OUTER MEMBRANE PROTEIN SLC25A46"/>
    <property type="match status" value="1"/>
</dbReference>
<evidence type="ECO:0000256" key="9">
    <source>
        <dbReference type="ARBA" id="ARBA00023136"/>
    </source>
</evidence>
<keyword evidence="3 11" id="KW-0813">Transport</keyword>
<evidence type="ECO:0000256" key="2">
    <source>
        <dbReference type="ARBA" id="ARBA00006375"/>
    </source>
</evidence>
<comment type="similarity">
    <text evidence="2 11">Belongs to the mitochondrial carrier (TC 2.A.29) family.</text>
</comment>
<feature type="repeat" description="Solcar" evidence="10">
    <location>
        <begin position="282"/>
        <end position="384"/>
    </location>
</feature>
<evidence type="ECO:0000313" key="14">
    <source>
        <dbReference type="Proteomes" id="UP000494165"/>
    </source>
</evidence>
<evidence type="ECO:0000256" key="10">
    <source>
        <dbReference type="PROSITE-ProRule" id="PRU00282"/>
    </source>
</evidence>
<evidence type="ECO:0000256" key="5">
    <source>
        <dbReference type="ARBA" id="ARBA00022737"/>
    </source>
</evidence>
<proteinExistence type="inferred from homology"/>
<evidence type="ECO:0000256" key="7">
    <source>
        <dbReference type="ARBA" id="ARBA00022989"/>
    </source>
</evidence>
<dbReference type="AlphaFoldDB" id="A0A8S1CPT3"/>
<dbReference type="PANTHER" id="PTHR21252">
    <property type="entry name" value="TB1 PROTEIN-RELATED"/>
    <property type="match status" value="1"/>
</dbReference>
<evidence type="ECO:0000256" key="11">
    <source>
        <dbReference type="RuleBase" id="RU000488"/>
    </source>
</evidence>
<dbReference type="GO" id="GO:0005741">
    <property type="term" value="C:mitochondrial outer membrane"/>
    <property type="evidence" value="ECO:0007669"/>
    <property type="project" value="UniProtKB-SubCell"/>
</dbReference>
<feature type="compositionally biased region" description="Basic and acidic residues" evidence="12">
    <location>
        <begin position="10"/>
        <end position="29"/>
    </location>
</feature>
<dbReference type="Pfam" id="PF00153">
    <property type="entry name" value="Mito_carr"/>
    <property type="match status" value="2"/>
</dbReference>
<gene>
    <name evidence="13" type="ORF">CLODIP_2_CD14641</name>
</gene>
<organism evidence="13 14">
    <name type="scientific">Cloeon dipterum</name>
    <dbReference type="NCBI Taxonomy" id="197152"/>
    <lineage>
        <taxon>Eukaryota</taxon>
        <taxon>Metazoa</taxon>
        <taxon>Ecdysozoa</taxon>
        <taxon>Arthropoda</taxon>
        <taxon>Hexapoda</taxon>
        <taxon>Insecta</taxon>
        <taxon>Pterygota</taxon>
        <taxon>Palaeoptera</taxon>
        <taxon>Ephemeroptera</taxon>
        <taxon>Pisciforma</taxon>
        <taxon>Baetidae</taxon>
        <taxon>Cloeon</taxon>
    </lineage>
</organism>